<dbReference type="InterPro" id="IPR011257">
    <property type="entry name" value="DNA_glycosylase"/>
</dbReference>
<dbReference type="Pfam" id="PF03352">
    <property type="entry name" value="Adenine_glyco"/>
    <property type="match status" value="1"/>
</dbReference>
<feature type="binding site" evidence="1">
    <location>
        <position position="241"/>
    </location>
    <ligand>
        <name>Zn(2+)</name>
        <dbReference type="ChEBI" id="CHEBI:29105"/>
    </ligand>
</feature>
<comment type="caution">
    <text evidence="2">The sequence shown here is derived from an EMBL/GenBank/DDBJ whole genome shotgun (WGS) entry which is preliminary data.</text>
</comment>
<dbReference type="SUPFAM" id="SSF48150">
    <property type="entry name" value="DNA-glycosylase"/>
    <property type="match status" value="1"/>
</dbReference>
<gene>
    <name evidence="2" type="ORF">E3N88_28657</name>
</gene>
<dbReference type="GO" id="GO:0008725">
    <property type="term" value="F:DNA-3-methyladenine glycosylase activity"/>
    <property type="evidence" value="ECO:0007669"/>
    <property type="project" value="InterPro"/>
</dbReference>
<dbReference type="Gene3D" id="1.10.340.30">
    <property type="entry name" value="Hypothetical protein, domain 2"/>
    <property type="match status" value="1"/>
</dbReference>
<dbReference type="PANTHER" id="PTHR31116">
    <property type="entry name" value="OS04G0501200 PROTEIN"/>
    <property type="match status" value="1"/>
</dbReference>
<proteinExistence type="predicted"/>
<dbReference type="PANTHER" id="PTHR31116:SF48">
    <property type="entry name" value="GMP SYNTHASE [GLUTAMINE-HYDROLYZING]-RELATED"/>
    <property type="match status" value="1"/>
</dbReference>
<dbReference type="OrthoDB" id="3941538at2759"/>
<protein>
    <submittedName>
        <fullName evidence="2">Uncharacterized protein</fullName>
    </submittedName>
</protein>
<evidence type="ECO:0000313" key="3">
    <source>
        <dbReference type="Proteomes" id="UP000326396"/>
    </source>
</evidence>
<keyword evidence="1" id="KW-0479">Metal-binding</keyword>
<dbReference type="GO" id="GO:0046872">
    <property type="term" value="F:metal ion binding"/>
    <property type="evidence" value="ECO:0007669"/>
    <property type="project" value="UniProtKB-KW"/>
</dbReference>
<evidence type="ECO:0000313" key="2">
    <source>
        <dbReference type="EMBL" id="KAD4180066.1"/>
    </source>
</evidence>
<keyword evidence="1" id="KW-0862">Zinc</keyword>
<dbReference type="Proteomes" id="UP000326396">
    <property type="component" value="Linkage Group LG4"/>
</dbReference>
<dbReference type="GO" id="GO:0006284">
    <property type="term" value="P:base-excision repair"/>
    <property type="evidence" value="ECO:0007669"/>
    <property type="project" value="InterPro"/>
</dbReference>
<name>A0A5N6N133_9ASTR</name>
<feature type="binding site" evidence="1">
    <location>
        <position position="403"/>
    </location>
    <ligand>
        <name>Zn(2+)</name>
        <dbReference type="ChEBI" id="CHEBI:29105"/>
    </ligand>
</feature>
<keyword evidence="3" id="KW-1185">Reference proteome</keyword>
<organism evidence="2 3">
    <name type="scientific">Mikania micrantha</name>
    <name type="common">bitter vine</name>
    <dbReference type="NCBI Taxonomy" id="192012"/>
    <lineage>
        <taxon>Eukaryota</taxon>
        <taxon>Viridiplantae</taxon>
        <taxon>Streptophyta</taxon>
        <taxon>Embryophyta</taxon>
        <taxon>Tracheophyta</taxon>
        <taxon>Spermatophyta</taxon>
        <taxon>Magnoliopsida</taxon>
        <taxon>eudicotyledons</taxon>
        <taxon>Gunneridae</taxon>
        <taxon>Pentapetalae</taxon>
        <taxon>asterids</taxon>
        <taxon>campanulids</taxon>
        <taxon>Asterales</taxon>
        <taxon>Asteraceae</taxon>
        <taxon>Asteroideae</taxon>
        <taxon>Heliantheae alliance</taxon>
        <taxon>Eupatorieae</taxon>
        <taxon>Mikania</taxon>
    </lineage>
</organism>
<accession>A0A5N6N133</accession>
<dbReference type="EMBL" id="SZYD01000014">
    <property type="protein sequence ID" value="KAD4180066.1"/>
    <property type="molecule type" value="Genomic_DNA"/>
</dbReference>
<dbReference type="AlphaFoldDB" id="A0A5N6N133"/>
<evidence type="ECO:0000256" key="1">
    <source>
        <dbReference type="PIRSR" id="PIRSR605019-1"/>
    </source>
</evidence>
<dbReference type="InterPro" id="IPR005019">
    <property type="entry name" value="Adenine_glyco"/>
</dbReference>
<feature type="binding site" evidence="1">
    <location>
        <position position="226"/>
    </location>
    <ligand>
        <name>Zn(2+)</name>
        <dbReference type="ChEBI" id="CHEBI:29105"/>
    </ligand>
</feature>
<sequence length="449" mass="50093">MSNDLRSWFVTFPNGMIPLVENWGNTCICIGVFAFEIKVYVVTYFLISLMKFFDIEVVFKSADHVFCLTCIHLHKLSIDSKVFGAAPRVKSMHVTESKGESILGIAGNKATGPVSTQKSVSKTSKMINMPPEKRSVGGKDEGVATLSPPFSSTGVPSILRRQVSLNASCSSDASTDSFQSRASTGRIYRTSSYARGRRQLASKTKNVVIDSAPEFLSDDLQSKKRCAWVTSSSDQSYTNFHDEEWGVPVHDDKKLFELLVLSGALSELTWPAILNKRHLFREVFADFDPTVVEKLSEKKLVGPGSAASSLLSELKLRAIVENARQMLKVIDEFGSFNKYIWSFVNYKPIISRFRYPRQIPVKTPKADAISKDLIRRGFRCVGPTVIYSFMQVAGITNDHLCTCFRFQECMSIVEAEDVDQVKVKEEQKTNEGIESCICNGINDLNFAAE</sequence>
<reference evidence="2 3" key="1">
    <citation type="submission" date="2019-05" db="EMBL/GenBank/DDBJ databases">
        <title>Mikania micrantha, genome provides insights into the molecular mechanism of rapid growth.</title>
        <authorList>
            <person name="Liu B."/>
        </authorList>
    </citation>
    <scope>NUCLEOTIDE SEQUENCE [LARGE SCALE GENOMIC DNA]</scope>
    <source>
        <strain evidence="2">NLD-2019</strain>
        <tissue evidence="2">Leaf</tissue>
    </source>
</reference>
<feature type="binding site" evidence="1">
    <location>
        <position position="399"/>
    </location>
    <ligand>
        <name>Zn(2+)</name>
        <dbReference type="ChEBI" id="CHEBI:29105"/>
    </ligand>
</feature>